<dbReference type="GO" id="GO:0015562">
    <property type="term" value="F:efflux transmembrane transporter activity"/>
    <property type="evidence" value="ECO:0007669"/>
    <property type="project" value="InterPro"/>
</dbReference>
<dbReference type="GO" id="GO:0009279">
    <property type="term" value="C:cell outer membrane"/>
    <property type="evidence" value="ECO:0007669"/>
    <property type="project" value="UniProtKB-SubCell"/>
</dbReference>
<evidence type="ECO:0000256" key="4">
    <source>
        <dbReference type="ARBA" id="ARBA00022692"/>
    </source>
</evidence>
<evidence type="ECO:0000256" key="3">
    <source>
        <dbReference type="ARBA" id="ARBA00022452"/>
    </source>
</evidence>
<organism evidence="8">
    <name type="scientific">hydrothermal vent metagenome</name>
    <dbReference type="NCBI Taxonomy" id="652676"/>
    <lineage>
        <taxon>unclassified sequences</taxon>
        <taxon>metagenomes</taxon>
        <taxon>ecological metagenomes</taxon>
    </lineage>
</organism>
<comment type="subcellular location">
    <subcellularLocation>
        <location evidence="1">Cell outer membrane</location>
    </subcellularLocation>
</comment>
<keyword evidence="7" id="KW-0175">Coiled coil</keyword>
<dbReference type="Pfam" id="PF02321">
    <property type="entry name" value="OEP"/>
    <property type="match status" value="1"/>
</dbReference>
<dbReference type="PANTHER" id="PTHR30026">
    <property type="entry name" value="OUTER MEMBRANE PROTEIN TOLC"/>
    <property type="match status" value="1"/>
</dbReference>
<keyword evidence="6" id="KW-0998">Cell outer membrane</keyword>
<dbReference type="SUPFAM" id="SSF56954">
    <property type="entry name" value="Outer membrane efflux proteins (OEP)"/>
    <property type="match status" value="1"/>
</dbReference>
<evidence type="ECO:0000256" key="7">
    <source>
        <dbReference type="SAM" id="Coils"/>
    </source>
</evidence>
<dbReference type="Gene3D" id="1.20.1600.10">
    <property type="entry name" value="Outer membrane efflux proteins (OEP)"/>
    <property type="match status" value="1"/>
</dbReference>
<accession>A0A1W1EJL4</accession>
<evidence type="ECO:0000256" key="6">
    <source>
        <dbReference type="ARBA" id="ARBA00023237"/>
    </source>
</evidence>
<reference evidence="8" key="1">
    <citation type="submission" date="2016-10" db="EMBL/GenBank/DDBJ databases">
        <authorList>
            <person name="de Groot N.N."/>
        </authorList>
    </citation>
    <scope>NUCLEOTIDE SEQUENCE</scope>
</reference>
<dbReference type="EMBL" id="FRYL01000025">
    <property type="protein sequence ID" value="SHO81068.1"/>
    <property type="molecule type" value="Genomic_DNA"/>
</dbReference>
<protein>
    <submittedName>
        <fullName evidence="8">Type I secretion system, outer membrane component LapE</fullName>
    </submittedName>
</protein>
<evidence type="ECO:0000256" key="1">
    <source>
        <dbReference type="ARBA" id="ARBA00004442"/>
    </source>
</evidence>
<evidence type="ECO:0000313" key="8">
    <source>
        <dbReference type="EMBL" id="SHO81068.1"/>
    </source>
</evidence>
<dbReference type="AlphaFoldDB" id="A0A1W1EJL4"/>
<dbReference type="InterPro" id="IPR003423">
    <property type="entry name" value="OMP_efflux"/>
</dbReference>
<dbReference type="PROSITE" id="PS00978">
    <property type="entry name" value="FAD_G3PDH_2"/>
    <property type="match status" value="1"/>
</dbReference>
<dbReference type="GO" id="GO:0015288">
    <property type="term" value="F:porin activity"/>
    <property type="evidence" value="ECO:0007669"/>
    <property type="project" value="TreeGrafter"/>
</dbReference>
<keyword evidence="2" id="KW-0813">Transport</keyword>
<dbReference type="PANTHER" id="PTHR30026:SF20">
    <property type="entry name" value="OUTER MEMBRANE PROTEIN TOLC"/>
    <property type="match status" value="1"/>
</dbReference>
<evidence type="ECO:0000256" key="5">
    <source>
        <dbReference type="ARBA" id="ARBA00023136"/>
    </source>
</evidence>
<dbReference type="GO" id="GO:1990281">
    <property type="term" value="C:efflux pump complex"/>
    <property type="evidence" value="ECO:0007669"/>
    <property type="project" value="TreeGrafter"/>
</dbReference>
<sequence>MRLKKYFIVLLAVPLFAGVHNLSLNKALKIVKKNNLEVRIAKFNQKMKKIESKIAKGYSYGKLDLTVQGMRSNDAGNVFGFKVQSREATFADFGFAEFDMSGQTNPLPVQPKALNYPDARNHYVTKLSFMLPIYTGGKLSEYRKIANKMYDMSKLDSKKVLNNKLFQTRKTFYDIALVENYITNLSKIISNIKRLEKIVSSMKREGYAKDIDMLEVQARKAEAQSMYSQAKLNRELAYQFLSFLLNRDVSSIRKSNDMAKTPRVTKDDIGKNLDIQKAILGLEVATMAVKVERSNFLPQVGAFAEYGSADDKLFNEFKDKDFYTAGVQVKWNMFNGGIDANNLERAKVQKMKVHDQVELAKKGIALRVKKLQSEIKAGNSDIKSFKAQYRFANRVYKNYQARYREGMVSISDLLMKQSKQLEILLKLLTVKNSRNYKVFELNSILNKG</sequence>
<proteinExistence type="predicted"/>
<keyword evidence="3" id="KW-1134">Transmembrane beta strand</keyword>
<evidence type="ECO:0000256" key="2">
    <source>
        <dbReference type="ARBA" id="ARBA00022448"/>
    </source>
</evidence>
<keyword evidence="5" id="KW-0472">Membrane</keyword>
<dbReference type="InterPro" id="IPR051906">
    <property type="entry name" value="TolC-like"/>
</dbReference>
<feature type="coiled-coil region" evidence="7">
    <location>
        <begin position="185"/>
        <end position="224"/>
    </location>
</feature>
<keyword evidence="4" id="KW-0812">Transmembrane</keyword>
<gene>
    <name evidence="8" type="ORF">MNB_SV-15-225</name>
</gene>
<name>A0A1W1EJL4_9ZZZZ</name>